<comment type="caution">
    <text evidence="1">The sequence shown here is derived from an EMBL/GenBank/DDBJ whole genome shotgun (WGS) entry which is preliminary data.</text>
</comment>
<reference evidence="1" key="1">
    <citation type="submission" date="2019-08" db="EMBL/GenBank/DDBJ databases">
        <authorList>
            <person name="Kucharzyk K."/>
            <person name="Murdoch R.W."/>
            <person name="Higgins S."/>
            <person name="Loffler F."/>
        </authorList>
    </citation>
    <scope>NUCLEOTIDE SEQUENCE</scope>
</reference>
<name>A0A644Z8P4_9ZZZZ</name>
<sequence length="189" mass="21848">MKLKSLYTYFKAYFNYNTSGNPIYGRAVSEAMKVIRDATKNKTLSPIQTYLHKQYSLKITKDMLQRLVSLAMLHYQYPFNEIQHVELLAIIDRNLITTNHRGMEIPIEGGWDNKNNKFIFITFSKSSNMQEEVRVIKGLIKEFVDANSSPANIKTIVYWDLSKGNVSEVDYQTLQPVDRQSLIDAANKL</sequence>
<accession>A0A644Z8P4</accession>
<organism evidence="1">
    <name type="scientific">bioreactor metagenome</name>
    <dbReference type="NCBI Taxonomy" id="1076179"/>
    <lineage>
        <taxon>unclassified sequences</taxon>
        <taxon>metagenomes</taxon>
        <taxon>ecological metagenomes</taxon>
    </lineage>
</organism>
<evidence type="ECO:0000313" key="1">
    <source>
        <dbReference type="EMBL" id="MPM36658.1"/>
    </source>
</evidence>
<dbReference type="EMBL" id="VSSQ01007680">
    <property type="protein sequence ID" value="MPM36658.1"/>
    <property type="molecule type" value="Genomic_DNA"/>
</dbReference>
<gene>
    <name evidence="1" type="ORF">SDC9_83257</name>
</gene>
<proteinExistence type="predicted"/>
<protein>
    <submittedName>
        <fullName evidence="1">Uncharacterized protein</fullName>
    </submittedName>
</protein>
<dbReference type="AlphaFoldDB" id="A0A644Z8P4"/>